<organism evidence="1 2">
    <name type="scientific">Lates japonicus</name>
    <name type="common">Japanese lates</name>
    <dbReference type="NCBI Taxonomy" id="270547"/>
    <lineage>
        <taxon>Eukaryota</taxon>
        <taxon>Metazoa</taxon>
        <taxon>Chordata</taxon>
        <taxon>Craniata</taxon>
        <taxon>Vertebrata</taxon>
        <taxon>Euteleostomi</taxon>
        <taxon>Actinopterygii</taxon>
        <taxon>Neopterygii</taxon>
        <taxon>Teleostei</taxon>
        <taxon>Neoteleostei</taxon>
        <taxon>Acanthomorphata</taxon>
        <taxon>Carangaria</taxon>
        <taxon>Carangaria incertae sedis</taxon>
        <taxon>Centropomidae</taxon>
        <taxon>Lates</taxon>
    </lineage>
</organism>
<comment type="caution">
    <text evidence="1">The sequence shown here is derived from an EMBL/GenBank/DDBJ whole genome shotgun (WGS) entry which is preliminary data.</text>
</comment>
<proteinExistence type="predicted"/>
<accession>A0AAD3RL46</accession>
<evidence type="ECO:0000313" key="1">
    <source>
        <dbReference type="EMBL" id="GLD72376.1"/>
    </source>
</evidence>
<dbReference type="Proteomes" id="UP001279410">
    <property type="component" value="Unassembled WGS sequence"/>
</dbReference>
<reference evidence="1" key="1">
    <citation type="submission" date="2022-08" db="EMBL/GenBank/DDBJ databases">
        <title>Genome sequencing of akame (Lates japonicus).</title>
        <authorList>
            <person name="Hashiguchi Y."/>
            <person name="Takahashi H."/>
        </authorList>
    </citation>
    <scope>NUCLEOTIDE SEQUENCE</scope>
    <source>
        <strain evidence="1">Kochi</strain>
    </source>
</reference>
<dbReference type="AlphaFoldDB" id="A0AAD3RL46"/>
<dbReference type="GO" id="GO:0032259">
    <property type="term" value="P:methylation"/>
    <property type="evidence" value="ECO:0007669"/>
    <property type="project" value="UniProtKB-KW"/>
</dbReference>
<keyword evidence="1" id="KW-0489">Methyltransferase</keyword>
<dbReference type="GO" id="GO:0008168">
    <property type="term" value="F:methyltransferase activity"/>
    <property type="evidence" value="ECO:0007669"/>
    <property type="project" value="UniProtKB-KW"/>
</dbReference>
<protein>
    <submittedName>
        <fullName evidence="1">Methyltransferase</fullName>
    </submittedName>
</protein>
<name>A0AAD3RL46_LATJO</name>
<keyword evidence="1" id="KW-0808">Transferase</keyword>
<keyword evidence="2" id="KW-1185">Reference proteome</keyword>
<evidence type="ECO:0000313" key="2">
    <source>
        <dbReference type="Proteomes" id="UP001279410"/>
    </source>
</evidence>
<sequence>MELTAPELFNHLKPDRAREAPLCIWRGGPLLGGADSGSLGYDHQRFLRRPTGAEAWATWPSCFTTGHGAGVRGVSNELNDICKILNVKFRHYQEREIWAVYVDKENLATEWIYWHGGDLLQLPGNCKKRTLMRLSVSLSIRNKLLSTMKASSPDTEVTLVVKYFYWLARANLDQSDCMNPPQPFLAHN</sequence>
<gene>
    <name evidence="1" type="ORF">AKAME5_002370100</name>
</gene>
<dbReference type="EMBL" id="BRZM01001008">
    <property type="protein sequence ID" value="GLD72376.1"/>
    <property type="molecule type" value="Genomic_DNA"/>
</dbReference>